<sequence length="269" mass="29981">MAVFEMGWRKTTGLILAFGVSATSVCAESTAGWLGFYRPTVTQTTTAAPPVSSQVCLQEILKAQARYNIPDNLLLAIGIQEAGRRVNGEITIWPWTANARGKGVFFDTKQDLETWVRQTQSSVTQSVDVGCMQVNQKWHARQFSSLEEATDPKSNVDYAARFLLSLYRETRDWWQAAGRYHSSTESYKSVYLQKLGQNQKLANRHVSAFAKQGTRRQAEPVQVAQAPWYAPAVNWTSDMTGTQGTARKVMSIYSSAPLQAVLPNYARAD</sequence>
<dbReference type="CDD" id="cd13400">
    <property type="entry name" value="LT_IagB-like"/>
    <property type="match status" value="1"/>
</dbReference>
<reference evidence="3" key="2">
    <citation type="submission" date="2023-01" db="EMBL/GenBank/DDBJ databases">
        <title>Draft genome sequence of Sulfitobacter pacificus strain NBRC 109915.</title>
        <authorList>
            <person name="Sun Q."/>
            <person name="Mori K."/>
        </authorList>
    </citation>
    <scope>NUCLEOTIDE SEQUENCE</scope>
    <source>
        <strain evidence="3">NBRC 109915</strain>
    </source>
</reference>
<dbReference type="SUPFAM" id="SSF53955">
    <property type="entry name" value="Lysozyme-like"/>
    <property type="match status" value="1"/>
</dbReference>
<gene>
    <name evidence="3" type="ORF">GCM10007927_29380</name>
</gene>
<evidence type="ECO:0000256" key="1">
    <source>
        <dbReference type="ARBA" id="ARBA00009387"/>
    </source>
</evidence>
<organism evidence="3 4">
    <name type="scientific">Sulfitobacter pacificus</name>
    <dbReference type="NCBI Taxonomy" id="1499314"/>
    <lineage>
        <taxon>Bacteria</taxon>
        <taxon>Pseudomonadati</taxon>
        <taxon>Pseudomonadota</taxon>
        <taxon>Alphaproteobacteria</taxon>
        <taxon>Rhodobacterales</taxon>
        <taxon>Roseobacteraceae</taxon>
        <taxon>Sulfitobacter</taxon>
    </lineage>
</organism>
<dbReference type="Gene3D" id="1.10.530.10">
    <property type="match status" value="1"/>
</dbReference>
<comment type="caution">
    <text evidence="3">The sequence shown here is derived from an EMBL/GenBank/DDBJ whole genome shotgun (WGS) entry which is preliminary data.</text>
</comment>
<dbReference type="InterPro" id="IPR023346">
    <property type="entry name" value="Lysozyme-like_dom_sf"/>
</dbReference>
<evidence type="ECO:0000259" key="2">
    <source>
        <dbReference type="Pfam" id="PF01464"/>
    </source>
</evidence>
<dbReference type="Proteomes" id="UP001161388">
    <property type="component" value="Unassembled WGS sequence"/>
</dbReference>
<reference evidence="3" key="1">
    <citation type="journal article" date="2014" name="Int. J. Syst. Evol. Microbiol.">
        <title>Complete genome of a new Firmicutes species belonging to the dominant human colonic microbiota ('Ruminococcus bicirculans') reveals two chromosomes and a selective capacity to utilize plant glucans.</title>
        <authorList>
            <consortium name="NISC Comparative Sequencing Program"/>
            <person name="Wegmann U."/>
            <person name="Louis P."/>
            <person name="Goesmann A."/>
            <person name="Henrissat B."/>
            <person name="Duncan S.H."/>
            <person name="Flint H.J."/>
        </authorList>
    </citation>
    <scope>NUCLEOTIDE SEQUENCE</scope>
    <source>
        <strain evidence="3">NBRC 109915</strain>
    </source>
</reference>
<feature type="domain" description="Transglycosylase SLT" evidence="2">
    <location>
        <begin position="123"/>
        <end position="188"/>
    </location>
</feature>
<dbReference type="Pfam" id="PF01464">
    <property type="entry name" value="SLT"/>
    <property type="match status" value="1"/>
</dbReference>
<dbReference type="RefSeq" id="WP_284374568.1">
    <property type="nucleotide sequence ID" value="NZ_BSNL01000001.1"/>
</dbReference>
<evidence type="ECO:0000313" key="4">
    <source>
        <dbReference type="Proteomes" id="UP001161388"/>
    </source>
</evidence>
<accession>A0ABQ5VLV8</accession>
<comment type="similarity">
    <text evidence="1">Belongs to the virb1 family.</text>
</comment>
<evidence type="ECO:0000313" key="3">
    <source>
        <dbReference type="EMBL" id="GLQ28135.1"/>
    </source>
</evidence>
<proteinExistence type="inferred from homology"/>
<dbReference type="InterPro" id="IPR008258">
    <property type="entry name" value="Transglycosylase_SLT_dom_1"/>
</dbReference>
<keyword evidence="4" id="KW-1185">Reference proteome</keyword>
<dbReference type="EMBL" id="BSNL01000001">
    <property type="protein sequence ID" value="GLQ28135.1"/>
    <property type="molecule type" value="Genomic_DNA"/>
</dbReference>
<protein>
    <recommendedName>
        <fullName evidence="2">Transglycosylase SLT domain-containing protein</fullName>
    </recommendedName>
</protein>
<name>A0ABQ5VLV8_9RHOB</name>